<gene>
    <name evidence="2" type="ORF">VFPPC_04283</name>
</gene>
<protein>
    <submittedName>
        <fullName evidence="2">Uncharacterized protein</fullName>
    </submittedName>
</protein>
<dbReference type="Proteomes" id="UP000078397">
    <property type="component" value="Unassembled WGS sequence"/>
</dbReference>
<feature type="region of interest" description="Disordered" evidence="1">
    <location>
        <begin position="1"/>
        <end position="21"/>
    </location>
</feature>
<dbReference type="OrthoDB" id="58379at2759"/>
<dbReference type="AlphaFoldDB" id="A0A179FQS0"/>
<sequence>MLSSEEHKEPPPYSEAVNNHIQRPSQPPFACLSISAYDRFRLIGFPQPVVTAIHAIIRDTWAKGLDSIQSVAGAQEIKLNGTPWIPNIKGDDESRKLILVVVEKLYTMGWVTCSLFFRKLSPPPPAQFIVVSFDHLNKLKIVGDVPPNLGDTLVKTLGIRVSSQEVSGDRVKLKMHGNTWLAAGEDAVRSQFLVMSVLEVLDGFGFRVYTAVETQNGHSGYEMESLICLREM</sequence>
<reference evidence="2 3" key="1">
    <citation type="journal article" date="2016" name="PLoS Pathog.">
        <title>Biosynthesis of antibiotic leucinostatins in bio-control fungus Purpureocillium lilacinum and their inhibition on phytophthora revealed by genome mining.</title>
        <authorList>
            <person name="Wang G."/>
            <person name="Liu Z."/>
            <person name="Lin R."/>
            <person name="Li E."/>
            <person name="Mao Z."/>
            <person name="Ling J."/>
            <person name="Yang Y."/>
            <person name="Yin W.B."/>
            <person name="Xie B."/>
        </authorList>
    </citation>
    <scope>NUCLEOTIDE SEQUENCE [LARGE SCALE GENOMIC DNA]</scope>
    <source>
        <strain evidence="2">170</strain>
    </source>
</reference>
<keyword evidence="3" id="KW-1185">Reference proteome</keyword>
<dbReference type="STRING" id="1380566.A0A179FQS0"/>
<feature type="compositionally biased region" description="Basic and acidic residues" evidence="1">
    <location>
        <begin position="1"/>
        <end position="10"/>
    </location>
</feature>
<dbReference type="GeneID" id="28847656"/>
<dbReference type="KEGG" id="pchm:VFPPC_04283"/>
<dbReference type="PANTHER" id="PTHR38696">
    <property type="entry name" value="MEDIATOR OF RNA POLYMERASE II TRANSCRIPTION SUBUNIT 13"/>
    <property type="match status" value="1"/>
</dbReference>
<evidence type="ECO:0000256" key="1">
    <source>
        <dbReference type="SAM" id="MobiDB-lite"/>
    </source>
</evidence>
<dbReference type="PANTHER" id="PTHR38696:SF1">
    <property type="entry name" value="MEDIATOR OF RNA POLYMERASE II TRANSCRIPTION SUBUNIT 13"/>
    <property type="match status" value="1"/>
</dbReference>
<accession>A0A179FQS0</accession>
<dbReference type="RefSeq" id="XP_018144815.1">
    <property type="nucleotide sequence ID" value="XM_018283662.1"/>
</dbReference>
<name>A0A179FQS0_METCM</name>
<comment type="caution">
    <text evidence="2">The sequence shown here is derived from an EMBL/GenBank/DDBJ whole genome shotgun (WGS) entry which is preliminary data.</text>
</comment>
<dbReference type="EMBL" id="LSBJ02000003">
    <property type="protein sequence ID" value="OAQ67965.1"/>
    <property type="molecule type" value="Genomic_DNA"/>
</dbReference>
<evidence type="ECO:0000313" key="3">
    <source>
        <dbReference type="Proteomes" id="UP000078397"/>
    </source>
</evidence>
<organism evidence="2 3">
    <name type="scientific">Pochonia chlamydosporia 170</name>
    <dbReference type="NCBI Taxonomy" id="1380566"/>
    <lineage>
        <taxon>Eukaryota</taxon>
        <taxon>Fungi</taxon>
        <taxon>Dikarya</taxon>
        <taxon>Ascomycota</taxon>
        <taxon>Pezizomycotina</taxon>
        <taxon>Sordariomycetes</taxon>
        <taxon>Hypocreomycetidae</taxon>
        <taxon>Hypocreales</taxon>
        <taxon>Clavicipitaceae</taxon>
        <taxon>Pochonia</taxon>
    </lineage>
</organism>
<proteinExistence type="predicted"/>
<evidence type="ECO:0000313" key="2">
    <source>
        <dbReference type="EMBL" id="OAQ67965.1"/>
    </source>
</evidence>